<feature type="compositionally biased region" description="Low complexity" evidence="1">
    <location>
        <begin position="74"/>
        <end position="90"/>
    </location>
</feature>
<proteinExistence type="predicted"/>
<evidence type="ECO:0000313" key="2">
    <source>
        <dbReference type="EMBL" id="KAJ2678083.1"/>
    </source>
</evidence>
<dbReference type="Proteomes" id="UP001151518">
    <property type="component" value="Unassembled WGS sequence"/>
</dbReference>
<feature type="region of interest" description="Disordered" evidence="1">
    <location>
        <begin position="74"/>
        <end position="97"/>
    </location>
</feature>
<name>A0A9W8KZ56_9FUNG</name>
<dbReference type="AlphaFoldDB" id="A0A9W8KZ56"/>
<evidence type="ECO:0000313" key="3">
    <source>
        <dbReference type="Proteomes" id="UP001151518"/>
    </source>
</evidence>
<dbReference type="EMBL" id="JANBTW010000024">
    <property type="protein sequence ID" value="KAJ2678083.1"/>
    <property type="molecule type" value="Genomic_DNA"/>
</dbReference>
<accession>A0A9W8KZ56</accession>
<protein>
    <submittedName>
        <fullName evidence="2">Uncharacterized protein</fullName>
    </submittedName>
</protein>
<reference evidence="2" key="1">
    <citation type="submission" date="2022-07" db="EMBL/GenBank/DDBJ databases">
        <title>Phylogenomic reconstructions and comparative analyses of Kickxellomycotina fungi.</title>
        <authorList>
            <person name="Reynolds N.K."/>
            <person name="Stajich J.E."/>
            <person name="Barry K."/>
            <person name="Grigoriev I.V."/>
            <person name="Crous P."/>
            <person name="Smith M.E."/>
        </authorList>
    </citation>
    <scope>NUCLEOTIDE SEQUENCE</scope>
    <source>
        <strain evidence="2">NRRL 3115</strain>
    </source>
</reference>
<evidence type="ECO:0000256" key="1">
    <source>
        <dbReference type="SAM" id="MobiDB-lite"/>
    </source>
</evidence>
<gene>
    <name evidence="2" type="ORF">GGI25_002587</name>
</gene>
<sequence length="97" mass="10157">MCFYGKGYPPQRESNTVSGFHKRVAAVRRIRNVCNAYEPAKLMHKDQTGTCTATTVATVTTAVGKATVTAINGGAHSSRVSSSNGSNTGGLLARLQA</sequence>
<comment type="caution">
    <text evidence="2">The sequence shown here is derived from an EMBL/GenBank/DDBJ whole genome shotgun (WGS) entry which is preliminary data.</text>
</comment>
<organism evidence="2 3">
    <name type="scientific">Coemansia spiralis</name>
    <dbReference type="NCBI Taxonomy" id="417178"/>
    <lineage>
        <taxon>Eukaryota</taxon>
        <taxon>Fungi</taxon>
        <taxon>Fungi incertae sedis</taxon>
        <taxon>Zoopagomycota</taxon>
        <taxon>Kickxellomycotina</taxon>
        <taxon>Kickxellomycetes</taxon>
        <taxon>Kickxellales</taxon>
        <taxon>Kickxellaceae</taxon>
        <taxon>Coemansia</taxon>
    </lineage>
</organism>